<dbReference type="EMBL" id="JAGKQH010000014">
    <property type="protein sequence ID" value="KAG6581649.1"/>
    <property type="molecule type" value="Genomic_DNA"/>
</dbReference>
<organism evidence="2 3">
    <name type="scientific">Cucurbita argyrosperma subsp. sororia</name>
    <dbReference type="NCBI Taxonomy" id="37648"/>
    <lineage>
        <taxon>Eukaryota</taxon>
        <taxon>Viridiplantae</taxon>
        <taxon>Streptophyta</taxon>
        <taxon>Embryophyta</taxon>
        <taxon>Tracheophyta</taxon>
        <taxon>Spermatophyta</taxon>
        <taxon>Magnoliopsida</taxon>
        <taxon>eudicotyledons</taxon>
        <taxon>Gunneridae</taxon>
        <taxon>Pentapetalae</taxon>
        <taxon>rosids</taxon>
        <taxon>fabids</taxon>
        <taxon>Cucurbitales</taxon>
        <taxon>Cucurbitaceae</taxon>
        <taxon>Cucurbiteae</taxon>
        <taxon>Cucurbita</taxon>
    </lineage>
</organism>
<feature type="region of interest" description="Disordered" evidence="1">
    <location>
        <begin position="1"/>
        <end position="30"/>
    </location>
</feature>
<dbReference type="AlphaFoldDB" id="A0AAV6MHM6"/>
<feature type="non-terminal residue" evidence="2">
    <location>
        <position position="1"/>
    </location>
</feature>
<sequence>MSSHSYGKSGPSIDRGSQRHQQVGSELLASSSRIGRPKVGSLVNPMQSFIKAQEKMNKDPDRMFVWLSQLLSQPCIESQEENVTKAGGRKTYRRSAVPLMNVDRKGIGLSSSSFFESLNFVDGFNGENQEVGLVFTDTICGRTFFSNSSVFPELPVFELHSSIDRWSFHFTLPRKYSIFPTG</sequence>
<evidence type="ECO:0000313" key="2">
    <source>
        <dbReference type="EMBL" id="KAG6581649.1"/>
    </source>
</evidence>
<proteinExistence type="predicted"/>
<comment type="caution">
    <text evidence="2">The sequence shown here is derived from an EMBL/GenBank/DDBJ whole genome shotgun (WGS) entry which is preliminary data.</text>
</comment>
<dbReference type="Proteomes" id="UP000685013">
    <property type="component" value="Chromosome 14"/>
</dbReference>
<accession>A0AAV6MHM6</accession>
<gene>
    <name evidence="2" type="ORF">SDJN03_21651</name>
</gene>
<evidence type="ECO:0000313" key="3">
    <source>
        <dbReference type="Proteomes" id="UP000685013"/>
    </source>
</evidence>
<feature type="compositionally biased region" description="Polar residues" evidence="1">
    <location>
        <begin position="19"/>
        <end position="30"/>
    </location>
</feature>
<keyword evidence="3" id="KW-1185">Reference proteome</keyword>
<protein>
    <submittedName>
        <fullName evidence="2">Uncharacterized protein</fullName>
    </submittedName>
</protein>
<name>A0AAV6MHM6_9ROSI</name>
<reference evidence="2 3" key="1">
    <citation type="journal article" date="2021" name="Hortic Res">
        <title>The domestication of Cucurbita argyrosperma as revealed by the genome of its wild relative.</title>
        <authorList>
            <person name="Barrera-Redondo J."/>
            <person name="Sanchez-de la Vega G."/>
            <person name="Aguirre-Liguori J.A."/>
            <person name="Castellanos-Morales G."/>
            <person name="Gutierrez-Guerrero Y.T."/>
            <person name="Aguirre-Dugua X."/>
            <person name="Aguirre-Planter E."/>
            <person name="Tenaillon M.I."/>
            <person name="Lira-Saade R."/>
            <person name="Eguiarte L.E."/>
        </authorList>
    </citation>
    <scope>NUCLEOTIDE SEQUENCE [LARGE SCALE GENOMIC DNA]</scope>
    <source>
        <strain evidence="2">JBR-2021</strain>
    </source>
</reference>
<evidence type="ECO:0000256" key="1">
    <source>
        <dbReference type="SAM" id="MobiDB-lite"/>
    </source>
</evidence>